<dbReference type="PANTHER" id="PTHR45689:SF5">
    <property type="entry name" value="I[[H]] CHANNEL, ISOFORM E"/>
    <property type="match status" value="1"/>
</dbReference>
<feature type="domain" description="Cyclic nucleotide-binding" evidence="3">
    <location>
        <begin position="410"/>
        <end position="591"/>
    </location>
</feature>
<dbReference type="GO" id="GO:0005249">
    <property type="term" value="F:voltage-gated potassium channel activity"/>
    <property type="evidence" value="ECO:0007669"/>
    <property type="project" value="TreeGrafter"/>
</dbReference>
<dbReference type="GO" id="GO:0098855">
    <property type="term" value="C:HCN channel complex"/>
    <property type="evidence" value="ECO:0007669"/>
    <property type="project" value="TreeGrafter"/>
</dbReference>
<evidence type="ECO:0000256" key="1">
    <source>
        <dbReference type="SAM" id="MobiDB-lite"/>
    </source>
</evidence>
<feature type="transmembrane region" description="Helical" evidence="2">
    <location>
        <begin position="164"/>
        <end position="182"/>
    </location>
</feature>
<keyword evidence="5" id="KW-1185">Reference proteome</keyword>
<dbReference type="Proteomes" id="UP000198211">
    <property type="component" value="Unassembled WGS sequence"/>
</dbReference>
<feature type="region of interest" description="Disordered" evidence="1">
    <location>
        <begin position="983"/>
        <end position="1024"/>
    </location>
</feature>
<feature type="region of interest" description="Disordered" evidence="1">
    <location>
        <begin position="675"/>
        <end position="730"/>
    </location>
</feature>
<dbReference type="AlphaFoldDB" id="A0A225WJA0"/>
<feature type="compositionally biased region" description="Polar residues" evidence="1">
    <location>
        <begin position="985"/>
        <end position="998"/>
    </location>
</feature>
<dbReference type="PANTHER" id="PTHR45689">
    <property type="entry name" value="I[[H]] CHANNEL, ISOFORM E"/>
    <property type="match status" value="1"/>
</dbReference>
<protein>
    <submittedName>
        <fullName evidence="4">Voltage-gated Ion Channel</fullName>
    </submittedName>
</protein>
<gene>
    <name evidence="4" type="ORF">PHMEG_0008240</name>
</gene>
<feature type="transmembrane region" description="Helical" evidence="2">
    <location>
        <begin position="122"/>
        <end position="143"/>
    </location>
</feature>
<evidence type="ECO:0000259" key="3">
    <source>
        <dbReference type="PROSITE" id="PS50042"/>
    </source>
</evidence>
<feature type="transmembrane region" description="Helical" evidence="2">
    <location>
        <begin position="238"/>
        <end position="262"/>
    </location>
</feature>
<dbReference type="OrthoDB" id="421226at2759"/>
<evidence type="ECO:0000313" key="4">
    <source>
        <dbReference type="EMBL" id="OWZ17773.1"/>
    </source>
</evidence>
<keyword evidence="2" id="KW-0812">Transmembrane</keyword>
<reference evidence="5" key="1">
    <citation type="submission" date="2017-03" db="EMBL/GenBank/DDBJ databases">
        <title>Phytopthora megakarya and P. palmivora, two closely related causual agents of cacao black pod achieved similar genome size and gene model numbers by different mechanisms.</title>
        <authorList>
            <person name="Ali S."/>
            <person name="Shao J."/>
            <person name="Larry D.J."/>
            <person name="Kronmiller B."/>
            <person name="Shen D."/>
            <person name="Strem M.D."/>
            <person name="Melnick R.L."/>
            <person name="Guiltinan M.J."/>
            <person name="Tyler B.M."/>
            <person name="Meinhardt L.W."/>
            <person name="Bailey B.A."/>
        </authorList>
    </citation>
    <scope>NUCLEOTIDE SEQUENCE [LARGE SCALE GENOMIC DNA]</scope>
    <source>
        <strain evidence="5">zdho120</strain>
    </source>
</reference>
<evidence type="ECO:0000256" key="2">
    <source>
        <dbReference type="SAM" id="Phobius"/>
    </source>
</evidence>
<name>A0A225WJA0_9STRA</name>
<feature type="transmembrane region" description="Helical" evidence="2">
    <location>
        <begin position="92"/>
        <end position="110"/>
    </location>
</feature>
<accession>A0A225WJA0</accession>
<dbReference type="SUPFAM" id="SSF51206">
    <property type="entry name" value="cAMP-binding domain-like"/>
    <property type="match status" value="1"/>
</dbReference>
<dbReference type="SUPFAM" id="SSF81324">
    <property type="entry name" value="Voltage-gated potassium channels"/>
    <property type="match status" value="1"/>
</dbReference>
<keyword evidence="2" id="KW-1133">Transmembrane helix</keyword>
<dbReference type="Gene3D" id="1.10.287.630">
    <property type="entry name" value="Helix hairpin bin"/>
    <property type="match status" value="1"/>
</dbReference>
<feature type="compositionally biased region" description="Polar residues" evidence="1">
    <location>
        <begin position="686"/>
        <end position="714"/>
    </location>
</feature>
<dbReference type="STRING" id="4795.A0A225WJA0"/>
<evidence type="ECO:0000313" key="5">
    <source>
        <dbReference type="Proteomes" id="UP000198211"/>
    </source>
</evidence>
<dbReference type="InterPro" id="IPR000595">
    <property type="entry name" value="cNMP-bd_dom"/>
</dbReference>
<dbReference type="PROSITE" id="PS50042">
    <property type="entry name" value="CNMP_BINDING_3"/>
    <property type="match status" value="1"/>
</dbReference>
<dbReference type="GO" id="GO:0035725">
    <property type="term" value="P:sodium ion transmembrane transport"/>
    <property type="evidence" value="ECO:0007669"/>
    <property type="project" value="TreeGrafter"/>
</dbReference>
<proteinExistence type="predicted"/>
<comment type="caution">
    <text evidence="4">The sequence shown here is derived from an EMBL/GenBank/DDBJ whole genome shotgun (WGS) entry which is preliminary data.</text>
</comment>
<keyword evidence="2" id="KW-0472">Membrane</keyword>
<dbReference type="Gene3D" id="2.60.120.10">
    <property type="entry name" value="Jelly Rolls"/>
    <property type="match status" value="1"/>
</dbReference>
<dbReference type="CDD" id="cd00038">
    <property type="entry name" value="CAP_ED"/>
    <property type="match status" value="1"/>
</dbReference>
<dbReference type="EMBL" id="NBNE01000694">
    <property type="protein sequence ID" value="OWZ17773.1"/>
    <property type="molecule type" value="Genomic_DNA"/>
</dbReference>
<feature type="compositionally biased region" description="Basic and acidic residues" evidence="1">
    <location>
        <begin position="1003"/>
        <end position="1013"/>
    </location>
</feature>
<dbReference type="InterPro" id="IPR014710">
    <property type="entry name" value="RmlC-like_jellyroll"/>
</dbReference>
<dbReference type="Pfam" id="PF00027">
    <property type="entry name" value="cNMP_binding"/>
    <property type="match status" value="1"/>
</dbReference>
<feature type="transmembrane region" description="Helical" evidence="2">
    <location>
        <begin position="305"/>
        <end position="329"/>
    </location>
</feature>
<dbReference type="InterPro" id="IPR051413">
    <property type="entry name" value="K/Na_HCN_channel"/>
</dbReference>
<organism evidence="4 5">
    <name type="scientific">Phytophthora megakarya</name>
    <dbReference type="NCBI Taxonomy" id="4795"/>
    <lineage>
        <taxon>Eukaryota</taxon>
        <taxon>Sar</taxon>
        <taxon>Stramenopiles</taxon>
        <taxon>Oomycota</taxon>
        <taxon>Peronosporomycetes</taxon>
        <taxon>Peronosporales</taxon>
        <taxon>Peronosporaceae</taxon>
        <taxon>Phytophthora</taxon>
    </lineage>
</organism>
<dbReference type="GO" id="GO:0003254">
    <property type="term" value="P:regulation of membrane depolarization"/>
    <property type="evidence" value="ECO:0007669"/>
    <property type="project" value="TreeGrafter"/>
</dbReference>
<sequence length="1024" mass="115945">MSEHPSSVPDLGPRAESFLNFGDGSTFESGHFPPLESETSTGEHLNQFNLAHGNLGHSEKHFTIFGSVKRRLHVWKQRLLRPFPPYSMISQVRYALVLMATIIYVLWFPVELAFPDHHPHGNIRIIVVIMLTLDVLITLRTSFVTETGAIVVSSWQIVLHYVKTRLVLDFLMLASLLAQIYTDAFGDKWLFFMLGGLTLERFAYIMRFVRMIWLVRANQSGSGNNFWAWMLYSRYSHLFRIAGIVAMVIFVAHYIACIWTLLIDEAEDFEPSVMSWRDKYASSFYAALLLMQGEGVQAETVAQNLFASLSVVLGSIVLAVVFGHVAILVSNFNANTTSYQRKMEEVFAMTAKLQLPAPLRERIHEYYEHLWHEYECLDGEIVQFSKGLSHSLGLEVVLFKYMEVVMHVSFWKDCTPDFQKQLMLQLDVRVYLPNDFIMRQGEVDVEFYMVNRGYCELDRDANRFERITTTALAGRTDFKTGRSNSVTGRRHTISMNGSQLSDASVQSAYELDAVQRKFYNNGGRDGKGQEVLISRGQAFGDMALLMNYQRAANVRAITHVEMCVLSRDKFQTVLSKYPEDRHRVVVDMLASYMQSYEASKSRCPLLELVRRVYSPEAIAEVCAKVGAPPPFIPPTLTAHQAAERIYTAINKESNDSTLKFGVGVNIHEKLVALRERRRKKRESCRPNATSASTPNGNDNSTNHVEGGVSSTVTTEAPKHQEPPQSPSSLPLQERLRLLEEREMVILQGLKELQGSFEILRARSTATPLPTRKRLAPGDDTPIAKSTRTPLLRRVGSFVGVTMANNLKQVQSAKQSPTRYADKLFNQQTPSLTGARRQRQDDQIPVVQHPNSFRITSEVEPTNSIFESSLEPKTVAVSTTDINRISAKQPPESQSLREGLSGEHNPRLMFKRMASRSLRKLEGAVQSQSRTESGIMKSTPAERSKTFQRTHSQSFRTMADTLSTPLRPRTSFTPPAQTRVLKRMSSFVSDTSGQQNSKRSPTRYADELFRRRSNESPTEEGWESK</sequence>
<feature type="region of interest" description="Disordered" evidence="1">
    <location>
        <begin position="920"/>
        <end position="951"/>
    </location>
</feature>
<dbReference type="InterPro" id="IPR018490">
    <property type="entry name" value="cNMP-bd_dom_sf"/>
</dbReference>